<dbReference type="AlphaFoldDB" id="A0A9J6P620"/>
<dbReference type="PROSITE" id="PS52050">
    <property type="entry name" value="WYL"/>
    <property type="match status" value="1"/>
</dbReference>
<dbReference type="InterPro" id="IPR057727">
    <property type="entry name" value="WCX_dom"/>
</dbReference>
<dbReference type="SUPFAM" id="SSF46785">
    <property type="entry name" value="Winged helix' DNA-binding domain"/>
    <property type="match status" value="1"/>
</dbReference>
<evidence type="ECO:0000313" key="4">
    <source>
        <dbReference type="EMBL" id="MCM1992167.1"/>
    </source>
</evidence>
<dbReference type="InterPro" id="IPR001034">
    <property type="entry name" value="DeoR_HTH"/>
</dbReference>
<dbReference type="Pfam" id="PF08279">
    <property type="entry name" value="HTH_11"/>
    <property type="match status" value="1"/>
</dbReference>
<dbReference type="InterPro" id="IPR013196">
    <property type="entry name" value="HTH_11"/>
</dbReference>
<keyword evidence="2" id="KW-0804">Transcription</keyword>
<keyword evidence="5" id="KW-1185">Reference proteome</keyword>
<dbReference type="Gene3D" id="1.10.10.10">
    <property type="entry name" value="Winged helix-like DNA-binding domain superfamily/Winged helix DNA-binding domain"/>
    <property type="match status" value="1"/>
</dbReference>
<reference evidence="4" key="1">
    <citation type="journal article" date="2021" name="mSystems">
        <title>Bacteria and Archaea Synergistically Convert Glycine Betaine to Biogenic Methane in the Formosa Cold Seep of the South China Sea.</title>
        <authorList>
            <person name="Li L."/>
            <person name="Zhang W."/>
            <person name="Zhang S."/>
            <person name="Song L."/>
            <person name="Sun Q."/>
            <person name="Zhang H."/>
            <person name="Xiang H."/>
            <person name="Dong X."/>
        </authorList>
    </citation>
    <scope>NUCLEOTIDE SEQUENCE</scope>
    <source>
        <strain evidence="4">ZWT</strain>
    </source>
</reference>
<reference evidence="4" key="2">
    <citation type="submission" date="2021-04" db="EMBL/GenBank/DDBJ databases">
        <authorList>
            <person name="Dong X."/>
        </authorList>
    </citation>
    <scope>NUCLEOTIDE SEQUENCE</scope>
    <source>
        <strain evidence="4">ZWT</strain>
    </source>
</reference>
<evidence type="ECO:0000313" key="5">
    <source>
        <dbReference type="Proteomes" id="UP001056429"/>
    </source>
</evidence>
<evidence type="ECO:0000259" key="3">
    <source>
        <dbReference type="PROSITE" id="PS51000"/>
    </source>
</evidence>
<protein>
    <submittedName>
        <fullName evidence="4">YafY family transcriptional regulator</fullName>
    </submittedName>
</protein>
<dbReference type="PANTHER" id="PTHR34580:SF1">
    <property type="entry name" value="PROTEIN PAFC"/>
    <property type="match status" value="1"/>
</dbReference>
<proteinExistence type="predicted"/>
<dbReference type="InterPro" id="IPR036388">
    <property type="entry name" value="WH-like_DNA-bd_sf"/>
</dbReference>
<dbReference type="InterPro" id="IPR026881">
    <property type="entry name" value="WYL_dom"/>
</dbReference>
<evidence type="ECO:0000256" key="1">
    <source>
        <dbReference type="ARBA" id="ARBA00023015"/>
    </source>
</evidence>
<feature type="domain" description="HTH deoR-type" evidence="3">
    <location>
        <begin position="2"/>
        <end position="57"/>
    </location>
</feature>
<dbReference type="GO" id="GO:0003700">
    <property type="term" value="F:DNA-binding transcription factor activity"/>
    <property type="evidence" value="ECO:0007669"/>
    <property type="project" value="InterPro"/>
</dbReference>
<sequence>MSVDRLFSIMLILSNKGKKTAAQLAERLEVSPRTIYRDIHKLSLSGIPIYSEDGRSGGYYLMEDYKVDNLYFKEDDMKPILSILKNIQNLFGDNGYLNEIINKYENVNEKNNFTINMTNVSMIEEIKNYLHTTSMAIDNKKVIKLQYVNRRQEVEERMVEPIYISYSSGEWYINGFCRNRNDYRSFKLTRIKNLVSLDFAFDRDIDIDTLKNIYDRDFKNISIKVVLKFHPKFGPQLTEYFAKENIQKCADGYFIAHEFYPHDEGLIKHILGYGKWCQVLEPEYLKQEIKDYLNEMVKNYE</sequence>
<dbReference type="EMBL" id="JAGSOJ010000005">
    <property type="protein sequence ID" value="MCM1992167.1"/>
    <property type="molecule type" value="Genomic_DNA"/>
</dbReference>
<dbReference type="Pfam" id="PF25583">
    <property type="entry name" value="WCX"/>
    <property type="match status" value="1"/>
</dbReference>
<accession>A0A9J6P620</accession>
<gene>
    <name evidence="4" type="ORF">KDK92_20795</name>
</gene>
<dbReference type="Proteomes" id="UP001056429">
    <property type="component" value="Unassembled WGS sequence"/>
</dbReference>
<keyword evidence="1" id="KW-0805">Transcription regulation</keyword>
<dbReference type="InterPro" id="IPR051534">
    <property type="entry name" value="CBASS_pafABC_assoc_protein"/>
</dbReference>
<dbReference type="PROSITE" id="PS51000">
    <property type="entry name" value="HTH_DEOR_2"/>
    <property type="match status" value="1"/>
</dbReference>
<organism evidence="4 5">
    <name type="scientific">Oceanirhabdus seepicola</name>
    <dbReference type="NCBI Taxonomy" id="2828781"/>
    <lineage>
        <taxon>Bacteria</taxon>
        <taxon>Bacillati</taxon>
        <taxon>Bacillota</taxon>
        <taxon>Clostridia</taxon>
        <taxon>Eubacteriales</taxon>
        <taxon>Clostridiaceae</taxon>
        <taxon>Oceanirhabdus</taxon>
    </lineage>
</organism>
<dbReference type="Pfam" id="PF13280">
    <property type="entry name" value="WYL"/>
    <property type="match status" value="1"/>
</dbReference>
<dbReference type="PIRSF" id="PIRSF016838">
    <property type="entry name" value="PafC"/>
    <property type="match status" value="1"/>
</dbReference>
<dbReference type="InterPro" id="IPR036390">
    <property type="entry name" value="WH_DNA-bd_sf"/>
</dbReference>
<dbReference type="InterPro" id="IPR028349">
    <property type="entry name" value="PafC-like"/>
</dbReference>
<dbReference type="RefSeq" id="WP_250861333.1">
    <property type="nucleotide sequence ID" value="NZ_JAGSOJ010000005.1"/>
</dbReference>
<name>A0A9J6P620_9CLOT</name>
<dbReference type="PANTHER" id="PTHR34580">
    <property type="match status" value="1"/>
</dbReference>
<comment type="caution">
    <text evidence="4">The sequence shown here is derived from an EMBL/GenBank/DDBJ whole genome shotgun (WGS) entry which is preliminary data.</text>
</comment>
<evidence type="ECO:0000256" key="2">
    <source>
        <dbReference type="ARBA" id="ARBA00023163"/>
    </source>
</evidence>